<dbReference type="SUPFAM" id="SSF56300">
    <property type="entry name" value="Metallo-dependent phosphatases"/>
    <property type="match status" value="1"/>
</dbReference>
<dbReference type="EC" id="3.1.4.-" evidence="2"/>
<comment type="cofactor">
    <cofactor evidence="2">
        <name>a divalent metal cation</name>
        <dbReference type="ChEBI" id="CHEBI:60240"/>
    </cofactor>
</comment>
<protein>
    <recommendedName>
        <fullName evidence="2">Phosphoesterase</fullName>
        <ecNumber evidence="2">3.1.4.-</ecNumber>
    </recommendedName>
</protein>
<dbReference type="Pfam" id="PF12850">
    <property type="entry name" value="Metallophos_2"/>
    <property type="match status" value="1"/>
</dbReference>
<dbReference type="PANTHER" id="PTHR11124">
    <property type="entry name" value="VACUOLAR SORTING PROTEIN VPS29"/>
    <property type="match status" value="1"/>
</dbReference>
<reference evidence="4 5" key="1">
    <citation type="submission" date="2023-02" db="EMBL/GenBank/DDBJ databases">
        <title>Genome sequence of Lacticaseibacillus sp. KACC 23028.</title>
        <authorList>
            <person name="Kim S."/>
            <person name="Heo J."/>
            <person name="Kwon S.-W."/>
        </authorList>
    </citation>
    <scope>NUCLEOTIDE SEQUENCE [LARGE SCALE GENOMIC DNA]</scope>
    <source>
        <strain evidence="4 5">KACC 23028</strain>
    </source>
</reference>
<organism evidence="4 5">
    <name type="scientific">Lacticaseibacillus pabuli</name>
    <dbReference type="NCBI Taxonomy" id="3025672"/>
    <lineage>
        <taxon>Bacteria</taxon>
        <taxon>Bacillati</taxon>
        <taxon>Bacillota</taxon>
        <taxon>Bacilli</taxon>
        <taxon>Lactobacillales</taxon>
        <taxon>Lactobacillaceae</taxon>
        <taxon>Lacticaseibacillus</taxon>
    </lineage>
</organism>
<dbReference type="Gene3D" id="3.60.21.10">
    <property type="match status" value="1"/>
</dbReference>
<evidence type="ECO:0000259" key="3">
    <source>
        <dbReference type="Pfam" id="PF12850"/>
    </source>
</evidence>
<evidence type="ECO:0000256" key="2">
    <source>
        <dbReference type="RuleBase" id="RU362039"/>
    </source>
</evidence>
<dbReference type="InterPro" id="IPR029052">
    <property type="entry name" value="Metallo-depent_PP-like"/>
</dbReference>
<keyword evidence="2" id="KW-0479">Metal-binding</keyword>
<feature type="domain" description="Calcineurin-like phosphoesterase" evidence="3">
    <location>
        <begin position="1"/>
        <end position="147"/>
    </location>
</feature>
<keyword evidence="5" id="KW-1185">Reference proteome</keyword>
<sequence>MKILAVSDTHGDAQILKELLIQYPDFDGYFYAGDSELQSSDDLFKTYQAVEGNMDWDTGFPMTIDVTVKGVNVFMTHGHKYGVGIGLDRLVAAGREQGAQLIIYGHTHVALAEQHEGIVVVNPGSISQPRGELANLGGTYALIEFKDGTATVEYGGRKGMLPQLNRTFKL</sequence>
<dbReference type="InterPro" id="IPR024654">
    <property type="entry name" value="Calcineurin-like_PHP_lpxH"/>
</dbReference>
<accession>A0ABY7WTB0</accession>
<evidence type="ECO:0000256" key="1">
    <source>
        <dbReference type="ARBA" id="ARBA00008950"/>
    </source>
</evidence>
<name>A0ABY7WTB0_9LACO</name>
<dbReference type="EMBL" id="CP117884">
    <property type="protein sequence ID" value="WDF83403.1"/>
    <property type="molecule type" value="Genomic_DNA"/>
</dbReference>
<dbReference type="RefSeq" id="WP_274261549.1">
    <property type="nucleotide sequence ID" value="NZ_CP117884.1"/>
</dbReference>
<comment type="similarity">
    <text evidence="1 2">Belongs to the metallophosphoesterase superfamily. YfcE family.</text>
</comment>
<evidence type="ECO:0000313" key="5">
    <source>
        <dbReference type="Proteomes" id="UP001220377"/>
    </source>
</evidence>
<dbReference type="InterPro" id="IPR000979">
    <property type="entry name" value="Phosphodiesterase_MJ0936/Vps29"/>
</dbReference>
<gene>
    <name evidence="4" type="ORF">PQ472_03950</name>
</gene>
<proteinExistence type="inferred from homology"/>
<dbReference type="NCBIfam" id="TIGR00040">
    <property type="entry name" value="yfcE"/>
    <property type="match status" value="1"/>
</dbReference>
<dbReference type="Proteomes" id="UP001220377">
    <property type="component" value="Chromosome"/>
</dbReference>
<evidence type="ECO:0000313" key="4">
    <source>
        <dbReference type="EMBL" id="WDF83403.1"/>
    </source>
</evidence>